<dbReference type="OrthoDB" id="272392at2759"/>
<dbReference type="AlphaFoldDB" id="A0A0P1KXU8"/>
<comment type="function">
    <text evidence="8 9">DNA-dependent RNA polymerase catalyzes the transcription of DNA into RNA using the four ribonucleoside triphosphates as substrates. Specific core component of RNA polymerase III which synthesizes small RNAs, such as 5S rRNA and tRNAs.</text>
</comment>
<keyword evidence="7 9" id="KW-0539">Nucleus</keyword>
<dbReference type="PANTHER" id="PTHR12949">
    <property type="entry name" value="RNA POLYMERASE III DNA DIRECTED -RELATED"/>
    <property type="match status" value="1"/>
</dbReference>
<dbReference type="Pfam" id="PF22536">
    <property type="entry name" value="WHD_POLR3C"/>
    <property type="match status" value="1"/>
</dbReference>
<dbReference type="Pfam" id="PF20912">
    <property type="entry name" value="RPC3_helical"/>
    <property type="match status" value="1"/>
</dbReference>
<keyword evidence="6 9" id="KW-0804">Transcription</keyword>
<evidence type="ECO:0000256" key="9">
    <source>
        <dbReference type="RuleBase" id="RU367076"/>
    </source>
</evidence>
<evidence type="ECO:0000256" key="3">
    <source>
        <dbReference type="ARBA" id="ARBA00011206"/>
    </source>
</evidence>
<dbReference type="GO" id="GO:0005666">
    <property type="term" value="C:RNA polymerase III complex"/>
    <property type="evidence" value="ECO:0007669"/>
    <property type="project" value="UniProtKB-UniRule"/>
</dbReference>
<comment type="subunit">
    <text evidence="3 9">Component of the RNA polymerase III (Pol III) complex consisting of 17 subunits.</text>
</comment>
<dbReference type="InterPro" id="IPR036388">
    <property type="entry name" value="WH-like_DNA-bd_sf"/>
</dbReference>
<protein>
    <recommendedName>
        <fullName evidence="4 9">DNA-directed RNA polymerase III subunit RPC3</fullName>
        <shortName evidence="9">RNA polymerase III subunit C3</shortName>
    </recommendedName>
</protein>
<evidence type="ECO:0000259" key="13">
    <source>
        <dbReference type="Pfam" id="PF22536"/>
    </source>
</evidence>
<dbReference type="Pfam" id="PF08221">
    <property type="entry name" value="HTH_9"/>
    <property type="match status" value="1"/>
</dbReference>
<feature type="domain" description="RNA polymerase III subunit RPC82-related helix-turn-helix" evidence="12">
    <location>
        <begin position="34"/>
        <end position="94"/>
    </location>
</feature>
<feature type="domain" description="DNA-directed RNA polymerase III subunit RPC3 winged-helix" evidence="13">
    <location>
        <begin position="467"/>
        <end position="536"/>
    </location>
</feature>
<evidence type="ECO:0000256" key="8">
    <source>
        <dbReference type="ARBA" id="ARBA00025127"/>
    </source>
</evidence>
<comment type="similarity">
    <text evidence="2 9">Belongs to the RNA polymerase beta chain family.</text>
</comment>
<evidence type="ECO:0000259" key="12">
    <source>
        <dbReference type="Pfam" id="PF08221"/>
    </source>
</evidence>
<dbReference type="InterPro" id="IPR055207">
    <property type="entry name" value="POLR3C_WHD"/>
</dbReference>
<evidence type="ECO:0000256" key="7">
    <source>
        <dbReference type="ARBA" id="ARBA00023242"/>
    </source>
</evidence>
<name>A0A0P1KXU8_9SACH</name>
<organism evidence="14 15">
    <name type="scientific">Lachancea quebecensis</name>
    <dbReference type="NCBI Taxonomy" id="1654605"/>
    <lineage>
        <taxon>Eukaryota</taxon>
        <taxon>Fungi</taxon>
        <taxon>Dikarya</taxon>
        <taxon>Ascomycota</taxon>
        <taxon>Saccharomycotina</taxon>
        <taxon>Saccharomycetes</taxon>
        <taxon>Saccharomycetales</taxon>
        <taxon>Saccharomycetaceae</taxon>
        <taxon>Lachancea</taxon>
    </lineage>
</organism>
<dbReference type="Proteomes" id="UP000236544">
    <property type="component" value="Unassembled WGS sequence"/>
</dbReference>
<dbReference type="InterPro" id="IPR008806">
    <property type="entry name" value="RNA_pol_III_Rpc82_C"/>
</dbReference>
<feature type="region of interest" description="Disordered" evidence="10">
    <location>
        <begin position="361"/>
        <end position="398"/>
    </location>
</feature>
<evidence type="ECO:0000313" key="15">
    <source>
        <dbReference type="Proteomes" id="UP000236544"/>
    </source>
</evidence>
<dbReference type="Gene3D" id="1.10.10.10">
    <property type="entry name" value="Winged helix-like DNA-binding domain superfamily/Winged helix DNA-binding domain"/>
    <property type="match status" value="2"/>
</dbReference>
<evidence type="ECO:0000256" key="4">
    <source>
        <dbReference type="ARBA" id="ARBA00016689"/>
    </source>
</evidence>
<dbReference type="Pfam" id="PF05645">
    <property type="entry name" value="RNA_pol_Rpc82"/>
    <property type="match status" value="1"/>
</dbReference>
<sequence>MATNSTSLESLDDKEVINGSVASLEARGLNPESFLYRELCKTHLGERAAAVMNMLVSKGRLNARELCDRLEMDLKSVKRILVSLVQLRCVQYCTETSVSGRTTIYYSYCEDGLLLMLYAGEIVEAMQVHFQSDLAAQIVQNVLALGSLTLKAYLSSGLSEVSPSEVSAFFLRLFEAGFLVPLTVNDYCPINELWMKLYKKEYDLIPKNSTLSDLKKRTEAKQKAKKQFYQLVGPSDASSFIVTDPRTSLRQVADSVPLTFSLGRYLKLKRSKQLVQFSAAKVGKVPAALYKIALRMTERSSPEITDPLTKTGLLQDADELAAIQDEAMRAEEKNPGVTFNAMDISKHLADDIDLRGTIASQMKRQRPSSAEAQSHKRVKTEDGFVVPPPPANSGTEADEMADDNIDLDLDDSDADPHSVTLINGHLKLLATSTVPFLQEPQPGLYYVPYSSLMPLLKSSVYDALLSYTLGGSACRIHRCIRDNNLATEKLINSTALMREKDIRSVIATLIRYNTVEIQEVPRTADRAASRSVFLFRNNPKHAYDFMTKNLTWNIANLYHKIEDLKSENSTLLQKANREDVKGRETELLLPSELNQLRMVNERELNALTRTQRLLLLWEVFRFF</sequence>
<evidence type="ECO:0000256" key="10">
    <source>
        <dbReference type="SAM" id="MobiDB-lite"/>
    </source>
</evidence>
<feature type="compositionally biased region" description="Polar residues" evidence="10">
    <location>
        <begin position="361"/>
        <end position="372"/>
    </location>
</feature>
<proteinExistence type="inferred from homology"/>
<dbReference type="SUPFAM" id="SSF46785">
    <property type="entry name" value="Winged helix' DNA-binding domain"/>
    <property type="match status" value="1"/>
</dbReference>
<evidence type="ECO:0000256" key="5">
    <source>
        <dbReference type="ARBA" id="ARBA00022478"/>
    </source>
</evidence>
<dbReference type="GO" id="GO:0006351">
    <property type="term" value="P:DNA-templated transcription"/>
    <property type="evidence" value="ECO:0007669"/>
    <property type="project" value="InterPro"/>
</dbReference>
<evidence type="ECO:0000256" key="6">
    <source>
        <dbReference type="ARBA" id="ARBA00023163"/>
    </source>
</evidence>
<comment type="subcellular location">
    <subcellularLocation>
        <location evidence="1 9">Nucleus</location>
    </subcellularLocation>
</comment>
<evidence type="ECO:0000313" key="14">
    <source>
        <dbReference type="EMBL" id="CUS25163.1"/>
    </source>
</evidence>
<evidence type="ECO:0000256" key="1">
    <source>
        <dbReference type="ARBA" id="ARBA00004123"/>
    </source>
</evidence>
<dbReference type="EMBL" id="LN890545">
    <property type="protein sequence ID" value="CUS25163.1"/>
    <property type="molecule type" value="Genomic_DNA"/>
</dbReference>
<dbReference type="InterPro" id="IPR013197">
    <property type="entry name" value="RNA_pol_III_RPC82-rel_HTH"/>
</dbReference>
<dbReference type="GO" id="GO:0003697">
    <property type="term" value="F:single-stranded DNA binding"/>
    <property type="evidence" value="ECO:0007669"/>
    <property type="project" value="UniProtKB-UniRule"/>
</dbReference>
<dbReference type="PANTHER" id="PTHR12949:SF0">
    <property type="entry name" value="DNA-DIRECTED RNA POLYMERASE III SUBUNIT RPC3"/>
    <property type="match status" value="1"/>
</dbReference>
<feature type="domain" description="RNA polymerase III Rpc82 C -terminal" evidence="11">
    <location>
        <begin position="170"/>
        <end position="455"/>
    </location>
</feature>
<gene>
    <name evidence="14" type="ORF">LAQU0_S29e00276g</name>
</gene>
<keyword evidence="15" id="KW-1185">Reference proteome</keyword>
<reference evidence="15" key="1">
    <citation type="submission" date="2015-10" db="EMBL/GenBank/DDBJ databases">
        <authorList>
            <person name="Devillers H."/>
        </authorList>
    </citation>
    <scope>NUCLEOTIDE SEQUENCE [LARGE SCALE GENOMIC DNA]</scope>
</reference>
<evidence type="ECO:0000256" key="2">
    <source>
        <dbReference type="ARBA" id="ARBA00006835"/>
    </source>
</evidence>
<keyword evidence="5 9" id="KW-0240">DNA-directed RNA polymerase</keyword>
<evidence type="ECO:0000259" key="11">
    <source>
        <dbReference type="Pfam" id="PF05645"/>
    </source>
</evidence>
<dbReference type="InterPro" id="IPR036390">
    <property type="entry name" value="WH_DNA-bd_sf"/>
</dbReference>
<dbReference type="InterPro" id="IPR039748">
    <property type="entry name" value="RPC3"/>
</dbReference>
<accession>A0A0P1KXU8</accession>